<feature type="compositionally biased region" description="Polar residues" evidence="3">
    <location>
        <begin position="717"/>
        <end position="733"/>
    </location>
</feature>
<feature type="compositionally biased region" description="Basic and acidic residues" evidence="3">
    <location>
        <begin position="407"/>
        <end position="434"/>
    </location>
</feature>
<feature type="region of interest" description="Disordered" evidence="3">
    <location>
        <begin position="394"/>
        <end position="442"/>
    </location>
</feature>
<dbReference type="SUPFAM" id="SSF54928">
    <property type="entry name" value="RNA-binding domain, RBD"/>
    <property type="match status" value="2"/>
</dbReference>
<feature type="compositionally biased region" description="Basic residues" evidence="3">
    <location>
        <begin position="330"/>
        <end position="340"/>
    </location>
</feature>
<evidence type="ECO:0000313" key="6">
    <source>
        <dbReference type="Proteomes" id="UP001158576"/>
    </source>
</evidence>
<feature type="compositionally biased region" description="Low complexity" evidence="3">
    <location>
        <begin position="531"/>
        <end position="541"/>
    </location>
</feature>
<dbReference type="InterPro" id="IPR050666">
    <property type="entry name" value="ESRP"/>
</dbReference>
<dbReference type="Gene3D" id="3.30.70.330">
    <property type="match status" value="3"/>
</dbReference>
<feature type="region of interest" description="Disordered" evidence="3">
    <location>
        <begin position="717"/>
        <end position="762"/>
    </location>
</feature>
<evidence type="ECO:0000256" key="2">
    <source>
        <dbReference type="ARBA" id="ARBA00022884"/>
    </source>
</evidence>
<evidence type="ECO:0000259" key="4">
    <source>
        <dbReference type="SMART" id="SM00360"/>
    </source>
</evidence>
<feature type="domain" description="RRM" evidence="4">
    <location>
        <begin position="228"/>
        <end position="301"/>
    </location>
</feature>
<evidence type="ECO:0000313" key="5">
    <source>
        <dbReference type="EMBL" id="CAG5094372.1"/>
    </source>
</evidence>
<gene>
    <name evidence="5" type="ORF">OKIOD_LOCUS5055</name>
</gene>
<accession>A0ABN7SBR3</accession>
<reference evidence="5 6" key="1">
    <citation type="submission" date="2021-04" db="EMBL/GenBank/DDBJ databases">
        <authorList>
            <person name="Bliznina A."/>
        </authorList>
    </citation>
    <scope>NUCLEOTIDE SEQUENCE [LARGE SCALE GENOMIC DNA]</scope>
</reference>
<feature type="compositionally biased region" description="Pro residues" evidence="3">
    <location>
        <begin position="468"/>
        <end position="482"/>
    </location>
</feature>
<proteinExistence type="predicted"/>
<organism evidence="5 6">
    <name type="scientific">Oikopleura dioica</name>
    <name type="common">Tunicate</name>
    <dbReference type="NCBI Taxonomy" id="34765"/>
    <lineage>
        <taxon>Eukaryota</taxon>
        <taxon>Metazoa</taxon>
        <taxon>Chordata</taxon>
        <taxon>Tunicata</taxon>
        <taxon>Appendicularia</taxon>
        <taxon>Copelata</taxon>
        <taxon>Oikopleuridae</taxon>
        <taxon>Oikopleura</taxon>
    </lineage>
</organism>
<dbReference type="InterPro" id="IPR035979">
    <property type="entry name" value="RBD_domain_sf"/>
</dbReference>
<evidence type="ECO:0000256" key="3">
    <source>
        <dbReference type="SAM" id="MobiDB-lite"/>
    </source>
</evidence>
<feature type="compositionally biased region" description="Low complexity" evidence="3">
    <location>
        <begin position="597"/>
        <end position="619"/>
    </location>
</feature>
<dbReference type="Proteomes" id="UP001158576">
    <property type="component" value="Chromosome XSR"/>
</dbReference>
<dbReference type="InterPro" id="IPR012677">
    <property type="entry name" value="Nucleotide-bd_a/b_plait_sf"/>
</dbReference>
<keyword evidence="2" id="KW-0694">RNA-binding</keyword>
<feature type="domain" description="RRM" evidence="4">
    <location>
        <begin position="3"/>
        <end position="71"/>
    </location>
</feature>
<dbReference type="SMART" id="SM00360">
    <property type="entry name" value="RRM"/>
    <property type="match status" value="3"/>
</dbReference>
<feature type="region of interest" description="Disordered" evidence="3">
    <location>
        <begin position="503"/>
        <end position="682"/>
    </location>
</feature>
<keyword evidence="6" id="KW-1185">Reference proteome</keyword>
<name>A0ABN7SBR3_OIKDI</name>
<feature type="compositionally biased region" description="Polar residues" evidence="3">
    <location>
        <begin position="572"/>
        <end position="596"/>
    </location>
</feature>
<feature type="compositionally biased region" description="Polar residues" evidence="3">
    <location>
        <begin position="341"/>
        <end position="357"/>
    </location>
</feature>
<evidence type="ECO:0000256" key="1">
    <source>
        <dbReference type="ARBA" id="ARBA00022737"/>
    </source>
</evidence>
<feature type="domain" description="RRM" evidence="4">
    <location>
        <begin position="119"/>
        <end position="183"/>
    </location>
</feature>
<dbReference type="PANTHER" id="PTHR13976">
    <property type="entry name" value="HETEROGENEOUS NUCLEAR RIBONUCLEOPROTEIN-RELATED"/>
    <property type="match status" value="1"/>
</dbReference>
<dbReference type="InterPro" id="IPR000504">
    <property type="entry name" value="RRM_dom"/>
</dbReference>
<sequence>MPIVRIKYFPEEATSSDVRRFFRKIEIPDGGVHIVGGPKGIVFVRLYDREDLEIALKRDGKKLSPAQCEYSFKVKVSESNEDQMKKVIADITSLVSTSEKENPPKGPREVTPPPKNDFFVRLADLAPTATVDDIVQFFDGIRIALVKQTDSGNALIKFKSVDDKQEALTYDQKFFGSRFIKVNHLGCDVWESCKADAIRPVYPSVSDSKEVETEEQEGTETPQIESQCVMLSGLAPEVTKKDLVHELLKACKITKYGLYMEARDSKCTGKCYVEFVDQATRDRAILKADKSEFRGNTVSLEAITAEDMKHGVQQHRKELKKIEYDRLLRKAKGPRAHRKINSPSPSPTASSKNTTTSSEDEGLSALFAPKGASVKPLKPVTGINKPAIKIKMNLSTTSNSNEPEEESVLKRLQQEQEANEQKSLKKELKKKSEEAETATNTMGLMLMSNIMTNMMTLQNSQKNNAATNPPPLPPPEPSPAEPPTLQNEYQHQAYMQLQSQTNQLPNNLSGSSAPQVPTLPPNYNPNSQLYQAPPAMQAQHQPRPPKAMRFQNPAARNAPQRYSAPRMPVPMTPQNSFNTSVDNFDTSPQKNRYHQTPPNRGRGVPPRSVRPQALSGNYPNPGPRGGGPLRPTGEQNYGTPNYGNQNYNIRGGGHQNNGPSNGGSHQNRRGHQMNGNRFPNRGGYSYRGSPKTGFGGQAFDNNVSYGAPNKARPVPMSQNGYSGGQTFNDQSFHTPRGGSRGAPHRGGFQQRGRSWMGGPRFR</sequence>
<feature type="compositionally biased region" description="Polar residues" evidence="3">
    <location>
        <begin position="656"/>
        <end position="665"/>
    </location>
</feature>
<feature type="region of interest" description="Disordered" evidence="3">
    <location>
        <begin position="330"/>
        <end position="360"/>
    </location>
</feature>
<feature type="compositionally biased region" description="Polar residues" evidence="3">
    <location>
        <begin position="503"/>
        <end position="515"/>
    </location>
</feature>
<keyword evidence="1" id="KW-0677">Repeat</keyword>
<dbReference type="CDD" id="cd12254">
    <property type="entry name" value="RRM_hnRNPH_ESRPs_RBM12_like"/>
    <property type="match status" value="1"/>
</dbReference>
<protein>
    <submittedName>
        <fullName evidence="5">Oidioi.mRNA.OKI2018_I69.XSR.g13497.t1.cds</fullName>
    </submittedName>
</protein>
<feature type="compositionally biased region" description="Polar residues" evidence="3">
    <location>
        <begin position="633"/>
        <end position="648"/>
    </location>
</feature>
<feature type="region of interest" description="Disordered" evidence="3">
    <location>
        <begin position="461"/>
        <end position="485"/>
    </location>
</feature>
<dbReference type="EMBL" id="OU015569">
    <property type="protein sequence ID" value="CAG5094372.1"/>
    <property type="molecule type" value="Genomic_DNA"/>
</dbReference>